<protein>
    <submittedName>
        <fullName evidence="1">Uncharacterized protein</fullName>
    </submittedName>
</protein>
<feature type="non-terminal residue" evidence="1">
    <location>
        <position position="1"/>
    </location>
</feature>
<keyword evidence="2" id="KW-1185">Reference proteome</keyword>
<evidence type="ECO:0000313" key="2">
    <source>
        <dbReference type="Proteomes" id="UP000589626"/>
    </source>
</evidence>
<gene>
    <name evidence="1" type="ORF">FHU40_005576</name>
</gene>
<evidence type="ECO:0000313" key="1">
    <source>
        <dbReference type="EMBL" id="MBB3045716.1"/>
    </source>
</evidence>
<reference evidence="1 2" key="1">
    <citation type="submission" date="2020-08" db="EMBL/GenBank/DDBJ databases">
        <title>Sequencing the genomes of 1000 actinobacteria strains.</title>
        <authorList>
            <person name="Klenk H.-P."/>
        </authorList>
    </citation>
    <scope>NUCLEOTIDE SEQUENCE [LARGE SCALE GENOMIC DNA]</scope>
    <source>
        <strain evidence="1 2">DSM 105498</strain>
    </source>
</reference>
<dbReference type="EMBL" id="JACHWR010000020">
    <property type="protein sequence ID" value="MBB3045716.1"/>
    <property type="molecule type" value="Genomic_DNA"/>
</dbReference>
<sequence>SIDGKQRLFAEPPHMQASMLFLPHGARVPAVGDQVDVRVRYTATSFDRVVVD</sequence>
<dbReference type="AlphaFoldDB" id="A0A7W4W1G0"/>
<comment type="caution">
    <text evidence="1">The sequence shown here is derived from an EMBL/GenBank/DDBJ whole genome shotgun (WGS) entry which is preliminary data.</text>
</comment>
<organism evidence="1 2">
    <name type="scientific">Nocardioides soli</name>
    <dbReference type="NCBI Taxonomy" id="1036020"/>
    <lineage>
        <taxon>Bacteria</taxon>
        <taxon>Bacillati</taxon>
        <taxon>Actinomycetota</taxon>
        <taxon>Actinomycetes</taxon>
        <taxon>Propionibacteriales</taxon>
        <taxon>Nocardioidaceae</taxon>
        <taxon>Nocardioides</taxon>
    </lineage>
</organism>
<dbReference type="Proteomes" id="UP000589626">
    <property type="component" value="Unassembled WGS sequence"/>
</dbReference>
<accession>A0A7W4W1G0</accession>
<name>A0A7W4W1G0_9ACTN</name>
<proteinExistence type="predicted"/>